<evidence type="ECO:0000259" key="6">
    <source>
        <dbReference type="Pfam" id="PF07980"/>
    </source>
</evidence>
<evidence type="ECO:0000313" key="7">
    <source>
        <dbReference type="EMBL" id="PSL34989.1"/>
    </source>
</evidence>
<keyword evidence="8" id="KW-1185">Reference proteome</keyword>
<evidence type="ECO:0000256" key="5">
    <source>
        <dbReference type="ARBA" id="ARBA00023237"/>
    </source>
</evidence>
<dbReference type="RefSeq" id="WP_106601238.1">
    <property type="nucleotide sequence ID" value="NZ_PYGK01000002.1"/>
</dbReference>
<keyword evidence="3" id="KW-0732">Signal</keyword>
<evidence type="ECO:0000256" key="3">
    <source>
        <dbReference type="ARBA" id="ARBA00022729"/>
    </source>
</evidence>
<organism evidence="7 8">
    <name type="scientific">Chitinophaga ginsengisoli</name>
    <dbReference type="NCBI Taxonomy" id="363837"/>
    <lineage>
        <taxon>Bacteria</taxon>
        <taxon>Pseudomonadati</taxon>
        <taxon>Bacteroidota</taxon>
        <taxon>Chitinophagia</taxon>
        <taxon>Chitinophagales</taxon>
        <taxon>Chitinophagaceae</taxon>
        <taxon>Chitinophaga</taxon>
    </lineage>
</organism>
<comment type="caution">
    <text evidence="7">The sequence shown here is derived from an EMBL/GenBank/DDBJ whole genome shotgun (WGS) entry which is preliminary data.</text>
</comment>
<dbReference type="SUPFAM" id="SSF48452">
    <property type="entry name" value="TPR-like"/>
    <property type="match status" value="1"/>
</dbReference>
<protein>
    <submittedName>
        <fullName evidence="7">SusD-like starch-binding protein associating with outer membrane</fullName>
    </submittedName>
</protein>
<accession>A0A2P8GM02</accession>
<evidence type="ECO:0000256" key="2">
    <source>
        <dbReference type="ARBA" id="ARBA00006275"/>
    </source>
</evidence>
<feature type="domain" description="RagB/SusD" evidence="6">
    <location>
        <begin position="4"/>
        <end position="76"/>
    </location>
</feature>
<evidence type="ECO:0000313" key="8">
    <source>
        <dbReference type="Proteomes" id="UP000240978"/>
    </source>
</evidence>
<comment type="subcellular location">
    <subcellularLocation>
        <location evidence="1">Cell outer membrane</location>
    </subcellularLocation>
</comment>
<gene>
    <name evidence="7" type="ORF">CLV42_102563</name>
</gene>
<proteinExistence type="inferred from homology"/>
<dbReference type="Pfam" id="PF07980">
    <property type="entry name" value="SusD_RagB"/>
    <property type="match status" value="1"/>
</dbReference>
<name>A0A2P8GM02_9BACT</name>
<reference evidence="7 8" key="1">
    <citation type="submission" date="2018-03" db="EMBL/GenBank/DDBJ databases">
        <title>Genomic Encyclopedia of Archaeal and Bacterial Type Strains, Phase II (KMG-II): from individual species to whole genera.</title>
        <authorList>
            <person name="Goeker M."/>
        </authorList>
    </citation>
    <scope>NUCLEOTIDE SEQUENCE [LARGE SCALE GENOMIC DNA]</scope>
    <source>
        <strain evidence="7 8">DSM 18107</strain>
    </source>
</reference>
<evidence type="ECO:0000256" key="4">
    <source>
        <dbReference type="ARBA" id="ARBA00023136"/>
    </source>
</evidence>
<dbReference type="EMBL" id="PYGK01000002">
    <property type="protein sequence ID" value="PSL34989.1"/>
    <property type="molecule type" value="Genomic_DNA"/>
</dbReference>
<dbReference type="GO" id="GO:0009279">
    <property type="term" value="C:cell outer membrane"/>
    <property type="evidence" value="ECO:0007669"/>
    <property type="project" value="UniProtKB-SubCell"/>
</dbReference>
<evidence type="ECO:0000256" key="1">
    <source>
        <dbReference type="ARBA" id="ARBA00004442"/>
    </source>
</evidence>
<sequence>MPRSTVLNERARELCGEYVRFYDLKRMKKLNKTYLMGPNPDVGQFFTDNQNEVRPIPTTFLNTLESGESYYQNRGY</sequence>
<dbReference type="Gene3D" id="1.25.40.390">
    <property type="match status" value="1"/>
</dbReference>
<dbReference type="Proteomes" id="UP000240978">
    <property type="component" value="Unassembled WGS sequence"/>
</dbReference>
<dbReference type="OrthoDB" id="5694214at2"/>
<keyword evidence="4" id="KW-0472">Membrane</keyword>
<keyword evidence="5" id="KW-0998">Cell outer membrane</keyword>
<dbReference type="InterPro" id="IPR011990">
    <property type="entry name" value="TPR-like_helical_dom_sf"/>
</dbReference>
<dbReference type="InterPro" id="IPR012944">
    <property type="entry name" value="SusD_RagB_dom"/>
</dbReference>
<comment type="similarity">
    <text evidence="2">Belongs to the SusD family.</text>
</comment>
<dbReference type="AlphaFoldDB" id="A0A2P8GM02"/>